<gene>
    <name evidence="3" type="ordered locus">TREAZ_1375</name>
</gene>
<dbReference type="PROSITE" id="PS51257">
    <property type="entry name" value="PROKAR_LIPOPROTEIN"/>
    <property type="match status" value="1"/>
</dbReference>
<keyword evidence="1" id="KW-0732">Signal</keyword>
<reference evidence="3 4" key="2">
    <citation type="journal article" date="2011" name="ISME J.">
        <title>RNA-seq reveals cooperative metabolic interactions between two termite-gut spirochete species in co-culture.</title>
        <authorList>
            <person name="Rosenthal A.Z."/>
            <person name="Matson E.G."/>
            <person name="Eldar A."/>
            <person name="Leadbetter J.R."/>
        </authorList>
    </citation>
    <scope>NUCLEOTIDE SEQUENCE [LARGE SCALE GENOMIC DNA]</scope>
    <source>
        <strain evidence="4">ATCC BAA-888 / DSM 13862 / ZAS-9</strain>
    </source>
</reference>
<sequence>MRKTVSTLLAALLVGMIFAACATPPTEDMNKAVDAVTKAENDADAVTYAANTLTRARDALTQMQSEADSKRYESAKNYAAEAIAAAEKAIADGRTGAARARDEAASLLNGLRPEIAQAENDLNAAKAVPRTQLDAAACDQDLASAKSAFDDANRSLSANNYRDAVAKAQPVRPLLSGIRSRITDATQALSRKK</sequence>
<dbReference type="Pfam" id="PF14346">
    <property type="entry name" value="DUF4398"/>
    <property type="match status" value="1"/>
</dbReference>
<feature type="chain" id="PRO_5003329638" evidence="1">
    <location>
        <begin position="23"/>
        <end position="193"/>
    </location>
</feature>
<dbReference type="RefSeq" id="WP_015710628.1">
    <property type="nucleotide sequence ID" value="NC_015577.1"/>
</dbReference>
<keyword evidence="3" id="KW-0449">Lipoprotein</keyword>
<evidence type="ECO:0000256" key="1">
    <source>
        <dbReference type="SAM" id="SignalP"/>
    </source>
</evidence>
<keyword evidence="4" id="KW-1185">Reference proteome</keyword>
<evidence type="ECO:0000259" key="2">
    <source>
        <dbReference type="Pfam" id="PF14346"/>
    </source>
</evidence>
<dbReference type="Gene3D" id="1.20.1270.390">
    <property type="match status" value="1"/>
</dbReference>
<evidence type="ECO:0000313" key="3">
    <source>
        <dbReference type="EMBL" id="AEF82921.1"/>
    </source>
</evidence>
<dbReference type="Proteomes" id="UP000009222">
    <property type="component" value="Chromosome"/>
</dbReference>
<dbReference type="AlphaFoldDB" id="F5YFC9"/>
<protein>
    <submittedName>
        <fullName evidence="3">Putative lipoprotein</fullName>
    </submittedName>
</protein>
<dbReference type="InParanoid" id="F5YFC9"/>
<feature type="domain" description="DUF4398" evidence="2">
    <location>
        <begin position="28"/>
        <end position="105"/>
    </location>
</feature>
<dbReference type="HOGENOM" id="CLU_1408190_0_0_12"/>
<dbReference type="KEGG" id="taz:TREAZ_1375"/>
<dbReference type="EMBL" id="CP001841">
    <property type="protein sequence ID" value="AEF82921.1"/>
    <property type="molecule type" value="Genomic_DNA"/>
</dbReference>
<name>F5YFC9_LEAAZ</name>
<reference evidence="4" key="1">
    <citation type="submission" date="2009-12" db="EMBL/GenBank/DDBJ databases">
        <title>Complete sequence of Treponema azotonutricium strain ZAS-9.</title>
        <authorList>
            <person name="Tetu S.G."/>
            <person name="Matson E."/>
            <person name="Ren Q."/>
            <person name="Seshadri R."/>
            <person name="Elbourne L."/>
            <person name="Hassan K.A."/>
            <person name="Durkin A."/>
            <person name="Radune D."/>
            <person name="Mohamoud Y."/>
            <person name="Shay R."/>
            <person name="Jin S."/>
            <person name="Zhang X."/>
            <person name="Lucey K."/>
            <person name="Ballor N.R."/>
            <person name="Ottesen E."/>
            <person name="Rosenthal R."/>
            <person name="Allen A."/>
            <person name="Leadbetter J.R."/>
            <person name="Paulsen I.T."/>
        </authorList>
    </citation>
    <scope>NUCLEOTIDE SEQUENCE [LARGE SCALE GENOMIC DNA]</scope>
    <source>
        <strain evidence="4">ATCC BAA-888 / DSM 13862 / ZAS-9</strain>
    </source>
</reference>
<evidence type="ECO:0000313" key="4">
    <source>
        <dbReference type="Proteomes" id="UP000009222"/>
    </source>
</evidence>
<accession>F5YFC9</accession>
<feature type="signal peptide" evidence="1">
    <location>
        <begin position="1"/>
        <end position="22"/>
    </location>
</feature>
<dbReference type="eggNOG" id="ENOG5032KE2">
    <property type="taxonomic scope" value="Bacteria"/>
</dbReference>
<dbReference type="OrthoDB" id="9837053at2"/>
<dbReference type="InterPro" id="IPR025511">
    <property type="entry name" value="DUF4398"/>
</dbReference>
<organism evidence="3 4">
    <name type="scientific">Leadbettera azotonutricia (strain ATCC BAA-888 / DSM 13862 / ZAS-9)</name>
    <name type="common">Treponema azotonutricium</name>
    <dbReference type="NCBI Taxonomy" id="545695"/>
    <lineage>
        <taxon>Bacteria</taxon>
        <taxon>Pseudomonadati</taxon>
        <taxon>Spirochaetota</taxon>
        <taxon>Spirochaetia</taxon>
        <taxon>Spirochaetales</taxon>
        <taxon>Breznakiellaceae</taxon>
        <taxon>Leadbettera</taxon>
    </lineage>
</organism>
<proteinExistence type="predicted"/>